<dbReference type="Proteomes" id="UP000604046">
    <property type="component" value="Unassembled WGS sequence"/>
</dbReference>
<feature type="compositionally biased region" description="Basic and acidic residues" evidence="1">
    <location>
        <begin position="520"/>
        <end position="546"/>
    </location>
</feature>
<protein>
    <submittedName>
        <fullName evidence="2">p2xD protein</fullName>
    </submittedName>
</protein>
<dbReference type="EMBL" id="CAJNDS010000231">
    <property type="protein sequence ID" value="CAE7031403.1"/>
    <property type="molecule type" value="Genomic_DNA"/>
</dbReference>
<feature type="region of interest" description="Disordered" evidence="1">
    <location>
        <begin position="516"/>
        <end position="546"/>
    </location>
</feature>
<accession>A0A812IAT9</accession>
<feature type="region of interest" description="Disordered" evidence="1">
    <location>
        <begin position="75"/>
        <end position="150"/>
    </location>
</feature>
<evidence type="ECO:0000313" key="2">
    <source>
        <dbReference type="EMBL" id="CAE7031403.1"/>
    </source>
</evidence>
<name>A0A812IAT9_9DINO</name>
<organism evidence="2 3">
    <name type="scientific">Symbiodinium natans</name>
    <dbReference type="NCBI Taxonomy" id="878477"/>
    <lineage>
        <taxon>Eukaryota</taxon>
        <taxon>Sar</taxon>
        <taxon>Alveolata</taxon>
        <taxon>Dinophyceae</taxon>
        <taxon>Suessiales</taxon>
        <taxon>Symbiodiniaceae</taxon>
        <taxon>Symbiodinium</taxon>
    </lineage>
</organism>
<reference evidence="2" key="1">
    <citation type="submission" date="2021-02" db="EMBL/GenBank/DDBJ databases">
        <authorList>
            <person name="Dougan E. K."/>
            <person name="Rhodes N."/>
            <person name="Thang M."/>
            <person name="Chan C."/>
        </authorList>
    </citation>
    <scope>NUCLEOTIDE SEQUENCE</scope>
</reference>
<feature type="compositionally biased region" description="Low complexity" evidence="1">
    <location>
        <begin position="126"/>
        <end position="143"/>
    </location>
</feature>
<feature type="compositionally biased region" description="Low complexity" evidence="1">
    <location>
        <begin position="99"/>
        <end position="116"/>
    </location>
</feature>
<dbReference type="OrthoDB" id="421616at2759"/>
<evidence type="ECO:0000313" key="3">
    <source>
        <dbReference type="Proteomes" id="UP000604046"/>
    </source>
</evidence>
<sequence length="1032" mass="114454">MPGHHHFFCAEWRRLRKVVVIEDELLFDLVAGAPSPEEVVLDAGYEFAKQNGLQGWRMEVDQDLFNHINELDGQAAERGDASPSGPRGRSTVSREPTKSLGRGRSMSPRSGSPLSRCATRRLQGGRPASPTRVVTRTPTPSLRSPLQRVATSTTNLVIGASATSSGGPSRPMLFVNEKHPLAHLPDPVSREDFVAELCRRLRVPRLFNKEAKEHKERAGGAGLGQGEPMLTSEECEDLFDILMQMQKVAGAAHANPGSLSFGYSMDATVDSFLGLCSLRKAMERGAPSLNAFLSSLEVQETKLVDHTLMRQFLAQVSHRLAVDGLPGAVPVELIVKAHSGIDVPELRRRLALAAPVGASLLEFTGHFEVKHGYGRFKLPHVSEFVPLWIHCSSQEHLDISPQDVARFFRICGGSPHVPLQPDALDEALKHLPLEAHWGTEPLAVDRLFCALGRRCLQLERTKRKDACLPPEAVLEIVRKDTSDLEKAENVMISEGVLKDRFDLIWNSCVREGLMLALPPDSDHTPGHEKERAEQAERRKEKEEQGTRRMKQACLARFVAVGQELSRQVTRRQYEALFPNISDVLSVSSTTLRSGQVVVVRYRLAGASRLLKGIVFGRPATSGIRSIECSATSGSPFPGPCHRRQSFTCQGGLLQSLSWPYRHSCKAPITGKSFNTCRRLILPCSRAEVTRFAVMTAMLLGLQVLVDLPPGLRRRVFSAASAKDIFVYDAQKTIRIRDARLGLLQYALWAWRWLKAACVALIASPDHVQTVYIVVWQLLRGNSYLKYRSPVVTTRMTLQQPTLGSQDNFRKVSDLSYCCRDGCQFKADNSSCTCPGRSYTNYWCLYVDGAGGTQTYPDNIVINTFRHEYIQERNASCGQDGCTKLWVTSGTESRFMADIEDFTVLIAHAVQNEELGITKTSEMAGWLLVNGTSELQNQLCNSTNTSMTQPWKGSRTDKAPCYIKPNSTAKDGLDYFTVGTLMMAMGLSLDGSSYHGSGHSLRYEGLTVTLKIKYFDTWPWHGVLLCPVCTELL</sequence>
<proteinExistence type="predicted"/>
<gene>
    <name evidence="2" type="primary">p2xD</name>
    <name evidence="2" type="ORF">SNAT2548_LOCUS3781</name>
</gene>
<dbReference type="AlphaFoldDB" id="A0A812IAT9"/>
<keyword evidence="3" id="KW-1185">Reference proteome</keyword>
<evidence type="ECO:0000256" key="1">
    <source>
        <dbReference type="SAM" id="MobiDB-lite"/>
    </source>
</evidence>
<comment type="caution">
    <text evidence="2">The sequence shown here is derived from an EMBL/GenBank/DDBJ whole genome shotgun (WGS) entry which is preliminary data.</text>
</comment>